<reference evidence="1" key="1">
    <citation type="journal article" date="2011" name="PLoS ONE">
        <title>Ralstonia syzygii, the Blood Disease Bacterium and some Asian R. solanacearum strains form a single genomic species despite divergent lifestyles.</title>
        <authorList>
            <person name="Remenant B."/>
            <person name="de Cambiaire J.C."/>
            <person name="Cellier G."/>
            <person name="Jacobs J.M."/>
            <person name="Mangenot S."/>
            <person name="Barbe V."/>
            <person name="Lajus A."/>
            <person name="Vallenet D."/>
            <person name="Medigue C."/>
            <person name="Fegan M."/>
            <person name="Allen C."/>
            <person name="Prior P."/>
        </authorList>
    </citation>
    <scope>NUCLEOTIDE SEQUENCE</scope>
    <source>
        <strain evidence="1">R24</strain>
    </source>
</reference>
<reference evidence="1" key="2">
    <citation type="submission" date="2011-04" db="EMBL/GenBank/DDBJ databases">
        <authorList>
            <person name="Genoscope - CEA"/>
        </authorList>
    </citation>
    <scope>NUCLEOTIDE SEQUENCE</scope>
    <source>
        <strain evidence="1">R24</strain>
    </source>
</reference>
<dbReference type="AlphaFoldDB" id="G3A0U5"/>
<dbReference type="RefSeq" id="WP_197332120.1">
    <property type="nucleotide sequence ID" value="NZ_CP115944.1"/>
</dbReference>
<gene>
    <name evidence="1" type="ORF">RALSY_10796</name>
</gene>
<accession>G3A0U5</accession>
<protein>
    <submittedName>
        <fullName evidence="1">Uncharacterized protein</fullName>
    </submittedName>
</protein>
<evidence type="ECO:0000313" key="1">
    <source>
        <dbReference type="EMBL" id="CCA84811.1"/>
    </source>
</evidence>
<name>G3A0U5_9RALS</name>
<organism evidence="1">
    <name type="scientific">Ralstonia syzygii R24</name>
    <dbReference type="NCBI Taxonomy" id="907261"/>
    <lineage>
        <taxon>Bacteria</taxon>
        <taxon>Pseudomonadati</taxon>
        <taxon>Pseudomonadota</taxon>
        <taxon>Betaproteobacteria</taxon>
        <taxon>Burkholderiales</taxon>
        <taxon>Burkholderiaceae</taxon>
        <taxon>Ralstonia</taxon>
        <taxon>Ralstonia solanacearum species complex</taxon>
    </lineage>
</organism>
<proteinExistence type="predicted"/>
<sequence>MKDLSKAVVGSNLRKAVDVWAEVQEILGVERSRAAAFVERVFNEMDLELYLDDELMGLWFPCKDRDAKQQLMSELSTSDFALGSHDDAAGWGNWRLLPAECDLILNQARTIAGPGVRPEASDFLDPNHPRYALKLAAAVSAWRAVESSKGVSPKQAIAKWLREHAEEFGLSDANGKPNETGIEEVAKVANWQPSGGAPKTP</sequence>
<dbReference type="EMBL" id="FR854086">
    <property type="protein sequence ID" value="CCA84811.1"/>
    <property type="molecule type" value="Genomic_DNA"/>
</dbReference>